<evidence type="ECO:0000313" key="3">
    <source>
        <dbReference type="Proteomes" id="UP001283361"/>
    </source>
</evidence>
<organism evidence="2 3">
    <name type="scientific">Elysia crispata</name>
    <name type="common">lettuce slug</name>
    <dbReference type="NCBI Taxonomy" id="231223"/>
    <lineage>
        <taxon>Eukaryota</taxon>
        <taxon>Metazoa</taxon>
        <taxon>Spiralia</taxon>
        <taxon>Lophotrochozoa</taxon>
        <taxon>Mollusca</taxon>
        <taxon>Gastropoda</taxon>
        <taxon>Heterobranchia</taxon>
        <taxon>Euthyneura</taxon>
        <taxon>Panpulmonata</taxon>
        <taxon>Sacoglossa</taxon>
        <taxon>Placobranchoidea</taxon>
        <taxon>Plakobranchidae</taxon>
        <taxon>Elysia</taxon>
    </lineage>
</organism>
<feature type="compositionally biased region" description="Basic and acidic residues" evidence="1">
    <location>
        <begin position="1"/>
        <end position="13"/>
    </location>
</feature>
<evidence type="ECO:0000313" key="2">
    <source>
        <dbReference type="EMBL" id="KAK3781475.1"/>
    </source>
</evidence>
<protein>
    <submittedName>
        <fullName evidence="2">Uncharacterized protein</fullName>
    </submittedName>
</protein>
<gene>
    <name evidence="2" type="ORF">RRG08_019100</name>
</gene>
<name>A0AAE1A5C5_9GAST</name>
<evidence type="ECO:0000256" key="1">
    <source>
        <dbReference type="SAM" id="MobiDB-lite"/>
    </source>
</evidence>
<dbReference type="Proteomes" id="UP001283361">
    <property type="component" value="Unassembled WGS sequence"/>
</dbReference>
<dbReference type="EMBL" id="JAWDGP010002624">
    <property type="protein sequence ID" value="KAK3781475.1"/>
    <property type="molecule type" value="Genomic_DNA"/>
</dbReference>
<dbReference type="AlphaFoldDB" id="A0AAE1A5C5"/>
<reference evidence="2" key="1">
    <citation type="journal article" date="2023" name="G3 (Bethesda)">
        <title>A reference genome for the long-term kleptoplast-retaining sea slug Elysia crispata morphotype clarki.</title>
        <authorList>
            <person name="Eastman K.E."/>
            <person name="Pendleton A.L."/>
            <person name="Shaikh M.A."/>
            <person name="Suttiyut T."/>
            <person name="Ogas R."/>
            <person name="Tomko P."/>
            <person name="Gavelis G."/>
            <person name="Widhalm J.R."/>
            <person name="Wisecaver J.H."/>
        </authorList>
    </citation>
    <scope>NUCLEOTIDE SEQUENCE</scope>
    <source>
        <strain evidence="2">ECLA1</strain>
    </source>
</reference>
<accession>A0AAE1A5C5</accession>
<feature type="region of interest" description="Disordered" evidence="1">
    <location>
        <begin position="1"/>
        <end position="50"/>
    </location>
</feature>
<keyword evidence="3" id="KW-1185">Reference proteome</keyword>
<proteinExistence type="predicted"/>
<comment type="caution">
    <text evidence="2">The sequence shown here is derived from an EMBL/GenBank/DDBJ whole genome shotgun (WGS) entry which is preliminary data.</text>
</comment>
<sequence length="88" mass="9668">MGGQKGHEKRKENVGGPGFSKSTSASRTAQDRRGLIPATEPTAGSENSDEDFTVSALRNIFDYSFTSKDIDLTARDFYRNLGDPEHET</sequence>